<accession>A0A8J3VVV8</accession>
<dbReference type="SUPFAM" id="SSF52402">
    <property type="entry name" value="Adenine nucleotide alpha hydrolases-like"/>
    <property type="match status" value="1"/>
</dbReference>
<protein>
    <recommendedName>
        <fullName evidence="2">UspA domain-containing protein</fullName>
    </recommendedName>
</protein>
<feature type="domain" description="UspA" evidence="2">
    <location>
        <begin position="7"/>
        <end position="143"/>
    </location>
</feature>
<dbReference type="CDD" id="cd00293">
    <property type="entry name" value="USP-like"/>
    <property type="match status" value="1"/>
</dbReference>
<sequence length="166" mass="17981">MSGERERRVIVGVQDSVAGLQALRRGVEEARRRRATLYLVRVAPGSVDRYAGPGVWAAELAVWAGEYAQQTLAKSLGAIPGDVEMRTVALQGAVAPALLRFADRDDDLLVVGDAQSPGVRRLWSGRVARQCVRRATCPVLVVPPPALSRVTGRVLTRELQRMVDTG</sequence>
<dbReference type="EMBL" id="BONZ01000116">
    <property type="protein sequence ID" value="GIH21087.1"/>
    <property type="molecule type" value="Genomic_DNA"/>
</dbReference>
<dbReference type="InterPro" id="IPR006015">
    <property type="entry name" value="Universal_stress_UspA"/>
</dbReference>
<keyword evidence="4" id="KW-1185">Reference proteome</keyword>
<evidence type="ECO:0000256" key="1">
    <source>
        <dbReference type="ARBA" id="ARBA00008791"/>
    </source>
</evidence>
<dbReference type="PANTHER" id="PTHR46268:SF6">
    <property type="entry name" value="UNIVERSAL STRESS PROTEIN UP12"/>
    <property type="match status" value="1"/>
</dbReference>
<proteinExistence type="inferred from homology"/>
<evidence type="ECO:0000313" key="4">
    <source>
        <dbReference type="Proteomes" id="UP000642748"/>
    </source>
</evidence>
<dbReference type="AlphaFoldDB" id="A0A8J3VVV8"/>
<dbReference type="PRINTS" id="PR01438">
    <property type="entry name" value="UNVRSLSTRESS"/>
</dbReference>
<dbReference type="InterPro" id="IPR006016">
    <property type="entry name" value="UspA"/>
</dbReference>
<evidence type="ECO:0000313" key="3">
    <source>
        <dbReference type="EMBL" id="GIH21087.1"/>
    </source>
</evidence>
<evidence type="ECO:0000259" key="2">
    <source>
        <dbReference type="Pfam" id="PF00582"/>
    </source>
</evidence>
<reference evidence="3" key="1">
    <citation type="submission" date="2021-01" db="EMBL/GenBank/DDBJ databases">
        <title>Whole genome shotgun sequence of Rugosimonospora africana NBRC 104875.</title>
        <authorList>
            <person name="Komaki H."/>
            <person name="Tamura T."/>
        </authorList>
    </citation>
    <scope>NUCLEOTIDE SEQUENCE</scope>
    <source>
        <strain evidence="3">NBRC 104875</strain>
    </source>
</reference>
<organism evidence="3 4">
    <name type="scientific">Rugosimonospora africana</name>
    <dbReference type="NCBI Taxonomy" id="556532"/>
    <lineage>
        <taxon>Bacteria</taxon>
        <taxon>Bacillati</taxon>
        <taxon>Actinomycetota</taxon>
        <taxon>Actinomycetes</taxon>
        <taxon>Micromonosporales</taxon>
        <taxon>Micromonosporaceae</taxon>
        <taxon>Rugosimonospora</taxon>
    </lineage>
</organism>
<gene>
    <name evidence="3" type="ORF">Raf01_92590</name>
</gene>
<dbReference type="RefSeq" id="WP_203924494.1">
    <property type="nucleotide sequence ID" value="NZ_BONZ01000116.1"/>
</dbReference>
<comment type="caution">
    <text evidence="3">The sequence shown here is derived from an EMBL/GenBank/DDBJ whole genome shotgun (WGS) entry which is preliminary data.</text>
</comment>
<dbReference type="Gene3D" id="3.40.50.12370">
    <property type="match status" value="1"/>
</dbReference>
<dbReference type="PANTHER" id="PTHR46268">
    <property type="entry name" value="STRESS RESPONSE PROTEIN NHAX"/>
    <property type="match status" value="1"/>
</dbReference>
<comment type="similarity">
    <text evidence="1">Belongs to the universal stress protein A family.</text>
</comment>
<name>A0A8J3VVV8_9ACTN</name>
<dbReference type="Pfam" id="PF00582">
    <property type="entry name" value="Usp"/>
    <property type="match status" value="1"/>
</dbReference>
<dbReference type="Proteomes" id="UP000642748">
    <property type="component" value="Unassembled WGS sequence"/>
</dbReference>